<dbReference type="EMBL" id="CP122566">
    <property type="protein sequence ID" value="WGH94504.1"/>
    <property type="molecule type" value="Genomic_DNA"/>
</dbReference>
<feature type="binding site" evidence="16">
    <location>
        <begin position="288"/>
        <end position="293"/>
    </location>
    <ligand>
        <name>substrate</name>
    </ligand>
</feature>
<evidence type="ECO:0000256" key="6">
    <source>
        <dbReference type="ARBA" id="ARBA00022490"/>
    </source>
</evidence>
<feature type="binding site" evidence="16">
    <location>
        <begin position="352"/>
        <end position="356"/>
    </location>
    <ligand>
        <name>substrate</name>
    </ligand>
</feature>
<feature type="region of interest" description="Disordered" evidence="18">
    <location>
        <begin position="99"/>
        <end position="132"/>
    </location>
</feature>
<feature type="domain" description="Glycosyl hydrolase family 13 catalytic" evidence="19">
    <location>
        <begin position="145"/>
        <end position="490"/>
    </location>
</feature>
<evidence type="ECO:0000256" key="14">
    <source>
        <dbReference type="PIRNR" id="PIRNR006337"/>
    </source>
</evidence>
<evidence type="ECO:0000256" key="12">
    <source>
        <dbReference type="ARBA" id="ARBA00034013"/>
    </source>
</evidence>
<evidence type="ECO:0000256" key="18">
    <source>
        <dbReference type="SAM" id="MobiDB-lite"/>
    </source>
</evidence>
<organism evidence="20 21">
    <name type="scientific">Auritidibacter ignavus</name>
    <dbReference type="NCBI Taxonomy" id="678932"/>
    <lineage>
        <taxon>Bacteria</taxon>
        <taxon>Bacillati</taxon>
        <taxon>Actinomycetota</taxon>
        <taxon>Actinomycetes</taxon>
        <taxon>Micrococcales</taxon>
        <taxon>Micrococcaceae</taxon>
        <taxon>Auritidibacter</taxon>
    </lineage>
</organism>
<dbReference type="Gene3D" id="3.20.20.80">
    <property type="entry name" value="Glycosidases"/>
    <property type="match status" value="1"/>
</dbReference>
<evidence type="ECO:0000256" key="11">
    <source>
        <dbReference type="ARBA" id="ARBA00033284"/>
    </source>
</evidence>
<dbReference type="InterPro" id="IPR044901">
    <property type="entry name" value="Trehalose_TreZ_E-set_sf"/>
</dbReference>
<feature type="binding site" evidence="16">
    <location>
        <begin position="422"/>
        <end position="427"/>
    </location>
    <ligand>
        <name>substrate</name>
    </ligand>
</feature>
<comment type="catalytic activity">
    <reaction evidence="12 14">
        <text>hydrolysis of (1-&gt;4)-alpha-D-glucosidic linkage in 4-alpha-D-[(1-&gt;4)-alpha-D-glucanosyl]n trehalose to yield trehalose and (1-&gt;4)-alpha-D-glucan.</text>
        <dbReference type="EC" id="3.2.1.141"/>
    </reaction>
</comment>
<feature type="site" description="Transition state stabilizer" evidence="17">
    <location>
        <position position="423"/>
    </location>
</feature>
<dbReference type="Gene3D" id="1.10.10.760">
    <property type="entry name" value="E-set domains of sugar-utilizing enzymes"/>
    <property type="match status" value="1"/>
</dbReference>
<comment type="similarity">
    <text evidence="3 14">Belongs to the glycosyl hydrolase 13 family.</text>
</comment>
<dbReference type="PANTHER" id="PTHR43002">
    <property type="entry name" value="GLYCOGEN DEBRANCHING ENZYME"/>
    <property type="match status" value="1"/>
</dbReference>
<keyword evidence="21" id="KW-1185">Reference proteome</keyword>
<evidence type="ECO:0000256" key="7">
    <source>
        <dbReference type="ARBA" id="ARBA00022801"/>
    </source>
</evidence>
<keyword evidence="7 14" id="KW-0378">Hydrolase</keyword>
<keyword evidence="8" id="KW-0119">Carbohydrate metabolism</keyword>
<evidence type="ECO:0000256" key="1">
    <source>
        <dbReference type="ARBA" id="ARBA00004496"/>
    </source>
</evidence>
<evidence type="ECO:0000256" key="4">
    <source>
        <dbReference type="ARBA" id="ARBA00012268"/>
    </source>
</evidence>
<dbReference type="PIRSF" id="PIRSF006337">
    <property type="entry name" value="Trehalose_TreZ"/>
    <property type="match status" value="1"/>
</dbReference>
<comment type="subcellular location">
    <subcellularLocation>
        <location evidence="1 15">Cytoplasm</location>
    </subcellularLocation>
</comment>
<evidence type="ECO:0000256" key="9">
    <source>
        <dbReference type="ARBA" id="ARBA00023295"/>
    </source>
</evidence>
<dbReference type="InterPro" id="IPR013783">
    <property type="entry name" value="Ig-like_fold"/>
</dbReference>
<dbReference type="AlphaFoldDB" id="A0AAJ6ALM7"/>
<keyword evidence="6" id="KW-0963">Cytoplasm</keyword>
<dbReference type="GeneID" id="83696636"/>
<sequence length="662" mass="73079">MNNDSAFHFHSPPASRRRYAVWAPEAEEIELVIVTEPAGELAQRTDGLATADTWPVTARYRLTTDDQAGGWWWLNEKHRGEIPNGAGYGYVLDGSGPFPDPRSRYQPDGVHGPSRPVPPLPCASSQTAPSHPARSNELAEMVIYELHPGTFSPTGDFAGIIERLDYLVELGVTHVELMPVAGFPGRFGWSYDGVNWFAIQASYGGPAEYARLVQAAHARGLGIIQDVVYNHWGPEGHYLNQFGPYQRADETRWGAGPNLDGPDSDEVRTYILDQARMLLLDYEVDGFRLDAVHALSDTQAVHILQQLRALTDEIGAQTGVNRVLIAESDLNDPRMIDGLETNGLGPHGQWSDDFHHAVHVAATGETQGYYADFADPNALPKAIDQGFFHDGTYSSFRGRHHGRALNHHRHRPSQLIVSIQNHDQVGNRAAGDRPTASIELSRAMGQAALMLLAPGTPMLFMGEEFATRTPFPFFVDFAEPELITGVSTGRRLEFAATGWDPDTVHEPTATATRDLAVLDWDEPNRVGHRQALAFYRRLIQLRRQLPALLRTGESESPEALDSFDSVHTTVDPETGLIHLIRTVPTAPSPAVPRLHLLLAWGPDPVEARILRREQRPQDVHLLTGFDPVHEVVTNDLEALVVPRRALIRPGAVMVLGVGTRSL</sequence>
<evidence type="ECO:0000256" key="16">
    <source>
        <dbReference type="PIRSR" id="PIRSR006337-2"/>
    </source>
</evidence>
<dbReference type="SUPFAM" id="SSF51445">
    <property type="entry name" value="(Trans)glycosidases"/>
    <property type="match status" value="1"/>
</dbReference>
<evidence type="ECO:0000256" key="13">
    <source>
        <dbReference type="NCBIfam" id="TIGR02402"/>
    </source>
</evidence>
<evidence type="ECO:0000313" key="21">
    <source>
        <dbReference type="Proteomes" id="UP001224674"/>
    </source>
</evidence>
<evidence type="ECO:0000256" key="17">
    <source>
        <dbReference type="PIRSR" id="PIRSR006337-3"/>
    </source>
</evidence>
<evidence type="ECO:0000256" key="3">
    <source>
        <dbReference type="ARBA" id="ARBA00008061"/>
    </source>
</evidence>
<evidence type="ECO:0000256" key="8">
    <source>
        <dbReference type="ARBA" id="ARBA00023277"/>
    </source>
</evidence>
<accession>A0AAJ6ALM7</accession>
<evidence type="ECO:0000313" key="20">
    <source>
        <dbReference type="EMBL" id="WGH94504.1"/>
    </source>
</evidence>
<evidence type="ECO:0000259" key="19">
    <source>
        <dbReference type="SMART" id="SM00642"/>
    </source>
</evidence>
<dbReference type="InterPro" id="IPR017853">
    <property type="entry name" value="GH"/>
</dbReference>
<feature type="active site" description="Nucleophile" evidence="15">
    <location>
        <position position="290"/>
    </location>
</feature>
<evidence type="ECO:0000256" key="2">
    <source>
        <dbReference type="ARBA" id="ARBA00005199"/>
    </source>
</evidence>
<dbReference type="RefSeq" id="WP_233488017.1">
    <property type="nucleotide sequence ID" value="NZ_CP122561.1"/>
</dbReference>
<reference evidence="20 21" key="1">
    <citation type="submission" date="2023-03" db="EMBL/GenBank/DDBJ databases">
        <title>Complete genome sequences of several Auritidibacter ignavus strains isolated from ear infections.</title>
        <authorList>
            <person name="Baehr T."/>
            <person name="Baumhoegger A.M."/>
        </authorList>
    </citation>
    <scope>NUCLEOTIDE SEQUENCE [LARGE SCALE GENOMIC DNA]</scope>
    <source>
        <strain evidence="20 21">BABAE-6</strain>
    </source>
</reference>
<evidence type="ECO:0000256" key="15">
    <source>
        <dbReference type="PIRSR" id="PIRSR006337-1"/>
    </source>
</evidence>
<dbReference type="Gene3D" id="2.60.40.10">
    <property type="entry name" value="Immunoglobulins"/>
    <property type="match status" value="1"/>
</dbReference>
<evidence type="ECO:0000256" key="5">
    <source>
        <dbReference type="ARBA" id="ARBA00015938"/>
    </source>
</evidence>
<gene>
    <name evidence="20" type="primary">treZ</name>
    <name evidence="20" type="ORF">QDX21_06710</name>
</gene>
<proteinExistence type="inferred from homology"/>
<dbReference type="Proteomes" id="UP001224674">
    <property type="component" value="Chromosome"/>
</dbReference>
<dbReference type="InterPro" id="IPR012768">
    <property type="entry name" value="Trehalose_TreZ"/>
</dbReference>
<comment type="pathway">
    <text evidence="2 14">Glycan biosynthesis; trehalose biosynthesis.</text>
</comment>
<name>A0AAJ6ALM7_9MICC</name>
<dbReference type="InterPro" id="IPR014756">
    <property type="entry name" value="Ig_E-set"/>
</dbReference>
<dbReference type="GO" id="GO:0005992">
    <property type="term" value="P:trehalose biosynthetic process"/>
    <property type="evidence" value="ECO:0007669"/>
    <property type="project" value="UniProtKB-UniRule"/>
</dbReference>
<dbReference type="InterPro" id="IPR006047">
    <property type="entry name" value="GH13_cat_dom"/>
</dbReference>
<dbReference type="EC" id="3.2.1.141" evidence="4 13"/>
<feature type="active site" description="Proton donor" evidence="15">
    <location>
        <position position="327"/>
    </location>
</feature>
<keyword evidence="9 14" id="KW-0326">Glycosidase</keyword>
<dbReference type="GO" id="GO:0005737">
    <property type="term" value="C:cytoplasm"/>
    <property type="evidence" value="ECO:0007669"/>
    <property type="project" value="UniProtKB-SubCell"/>
</dbReference>
<dbReference type="NCBIfam" id="TIGR02402">
    <property type="entry name" value="trehalose_TreZ"/>
    <property type="match status" value="1"/>
</dbReference>
<dbReference type="CDD" id="cd02853">
    <property type="entry name" value="E_set_MTHase_like_N"/>
    <property type="match status" value="1"/>
</dbReference>
<dbReference type="Pfam" id="PF00128">
    <property type="entry name" value="Alpha-amylase"/>
    <property type="match status" value="1"/>
</dbReference>
<evidence type="ECO:0000256" key="10">
    <source>
        <dbReference type="ARBA" id="ARBA00032057"/>
    </source>
</evidence>
<protein>
    <recommendedName>
        <fullName evidence="5 13">Malto-oligosyltrehalose trehalohydrolase</fullName>
        <shortName evidence="14">MTHase</shortName>
        <ecNumber evidence="4 13">3.2.1.141</ecNumber>
    </recommendedName>
    <alternativeName>
        <fullName evidence="11 14">4-alpha-D-((1-&gt;4)-alpha-D-glucano)trehalose trehalohydrolase</fullName>
    </alternativeName>
    <alternativeName>
        <fullName evidence="10 14">Maltooligosyl trehalose trehalohydrolase</fullName>
    </alternativeName>
</protein>
<dbReference type="SUPFAM" id="SSF81296">
    <property type="entry name" value="E set domains"/>
    <property type="match status" value="1"/>
</dbReference>
<dbReference type="SMART" id="SM00642">
    <property type="entry name" value="Aamy"/>
    <property type="match status" value="1"/>
</dbReference>
<dbReference type="CDD" id="cd11325">
    <property type="entry name" value="AmyAc_GTHase"/>
    <property type="match status" value="1"/>
</dbReference>
<dbReference type="GO" id="GO:0033942">
    <property type="term" value="F:4-alpha-D-(1-&gt;4)-alpha-D-glucanotrehalose trehalohydrolase activity"/>
    <property type="evidence" value="ECO:0007669"/>
    <property type="project" value="UniProtKB-EC"/>
</dbReference>